<dbReference type="Proteomes" id="UP000017184">
    <property type="component" value="Chromosome"/>
</dbReference>
<dbReference type="AlphaFoldDB" id="U5N7C3"/>
<evidence type="ECO:0000313" key="1">
    <source>
        <dbReference type="EMBL" id="AGX86193.1"/>
    </source>
</evidence>
<dbReference type="EMBL" id="CP004885">
    <property type="protein sequence ID" value="AGX86193.1"/>
    <property type="molecule type" value="Genomic_DNA"/>
</dbReference>
<organism evidence="1 2">
    <name type="scientific">Candidatus Symbiobacter mobilis CR</name>
    <dbReference type="NCBI Taxonomy" id="946483"/>
    <lineage>
        <taxon>Bacteria</taxon>
        <taxon>Pseudomonadati</taxon>
        <taxon>Pseudomonadota</taxon>
        <taxon>Betaproteobacteria</taxon>
        <taxon>Burkholderiales</taxon>
        <taxon>Comamonadaceae</taxon>
    </lineage>
</organism>
<sequence length="57" mass="6193">MSDFFIAVVVLRLNLLSRCCFGLGAVHGLRGVCTFSAPPPNPAVKRDTALKRVAPYF</sequence>
<dbReference type="KEGG" id="cbx:Cenrod_0058"/>
<keyword evidence="2" id="KW-1185">Reference proteome</keyword>
<proteinExistence type="predicted"/>
<gene>
    <name evidence="1" type="ORF">Cenrod_0058</name>
</gene>
<name>U5N7C3_9BURK</name>
<accession>U5N7C3</accession>
<reference evidence="1 2" key="1">
    <citation type="journal article" date="2013" name="Genome Biol.">
        <title>Genomic analysis reveals key aspects of prokaryotic symbiosis in the phototrophic consortium "Chlorochromatium aggregatum".</title>
        <authorList>
            <person name="Liu Z."/>
            <person name="Muller J."/>
            <person name="Li T."/>
            <person name="Alvey R.M."/>
            <person name="Vogl K."/>
            <person name="Frigaard N.U."/>
            <person name="Rockwell N.C."/>
            <person name="Boyd E.S."/>
            <person name="Tomsho L.P."/>
            <person name="Schuster S.C."/>
            <person name="Henke P."/>
            <person name="Rohde M."/>
            <person name="Overmann J."/>
            <person name="Bryant D.A."/>
        </authorList>
    </citation>
    <scope>NUCLEOTIDE SEQUENCE [LARGE SCALE GENOMIC DNA]</scope>
    <source>
        <strain evidence="1">CR</strain>
    </source>
</reference>
<dbReference type="HOGENOM" id="CLU_2988125_0_0_4"/>
<protein>
    <submittedName>
        <fullName evidence="1">Uncharacterized protein</fullName>
    </submittedName>
</protein>
<evidence type="ECO:0000313" key="2">
    <source>
        <dbReference type="Proteomes" id="UP000017184"/>
    </source>
</evidence>